<dbReference type="InterPro" id="IPR029063">
    <property type="entry name" value="SAM-dependent_MTases_sf"/>
</dbReference>
<dbReference type="OrthoDB" id="2013972at2759"/>
<name>A0A9P5T6H8_9AGAM</name>
<dbReference type="AlphaFoldDB" id="A0A9P5T6H8"/>
<feature type="region of interest" description="Disordered" evidence="1">
    <location>
        <begin position="381"/>
        <end position="412"/>
    </location>
</feature>
<protein>
    <recommendedName>
        <fullName evidence="2">Methyltransferase domain-containing protein</fullName>
    </recommendedName>
</protein>
<organism evidence="3 4">
    <name type="scientific">Russula ochroleuca</name>
    <dbReference type="NCBI Taxonomy" id="152965"/>
    <lineage>
        <taxon>Eukaryota</taxon>
        <taxon>Fungi</taxon>
        <taxon>Dikarya</taxon>
        <taxon>Basidiomycota</taxon>
        <taxon>Agaricomycotina</taxon>
        <taxon>Agaricomycetes</taxon>
        <taxon>Russulales</taxon>
        <taxon>Russulaceae</taxon>
        <taxon>Russula</taxon>
    </lineage>
</organism>
<evidence type="ECO:0000313" key="3">
    <source>
        <dbReference type="EMBL" id="KAF8478069.1"/>
    </source>
</evidence>
<feature type="region of interest" description="Disordered" evidence="1">
    <location>
        <begin position="1058"/>
        <end position="1090"/>
    </location>
</feature>
<feature type="region of interest" description="Disordered" evidence="1">
    <location>
        <begin position="189"/>
        <end position="215"/>
    </location>
</feature>
<dbReference type="SUPFAM" id="SSF53335">
    <property type="entry name" value="S-adenosyl-L-methionine-dependent methyltransferases"/>
    <property type="match status" value="1"/>
</dbReference>
<dbReference type="InterPro" id="IPR041698">
    <property type="entry name" value="Methyltransf_25"/>
</dbReference>
<feature type="region of interest" description="Disordered" evidence="1">
    <location>
        <begin position="789"/>
        <end position="821"/>
    </location>
</feature>
<accession>A0A9P5T6H8</accession>
<dbReference type="Proteomes" id="UP000759537">
    <property type="component" value="Unassembled WGS sequence"/>
</dbReference>
<feature type="region of interest" description="Disordered" evidence="1">
    <location>
        <begin position="605"/>
        <end position="632"/>
    </location>
</feature>
<proteinExistence type="predicted"/>
<dbReference type="EMBL" id="WHVB01000012">
    <property type="protein sequence ID" value="KAF8478069.1"/>
    <property type="molecule type" value="Genomic_DNA"/>
</dbReference>
<reference evidence="3" key="2">
    <citation type="journal article" date="2020" name="Nat. Commun.">
        <title>Large-scale genome sequencing of mycorrhizal fungi provides insights into the early evolution of symbiotic traits.</title>
        <authorList>
            <person name="Miyauchi S."/>
            <person name="Kiss E."/>
            <person name="Kuo A."/>
            <person name="Drula E."/>
            <person name="Kohler A."/>
            <person name="Sanchez-Garcia M."/>
            <person name="Morin E."/>
            <person name="Andreopoulos B."/>
            <person name="Barry K.W."/>
            <person name="Bonito G."/>
            <person name="Buee M."/>
            <person name="Carver A."/>
            <person name="Chen C."/>
            <person name="Cichocki N."/>
            <person name="Clum A."/>
            <person name="Culley D."/>
            <person name="Crous P.W."/>
            <person name="Fauchery L."/>
            <person name="Girlanda M."/>
            <person name="Hayes R.D."/>
            <person name="Keri Z."/>
            <person name="LaButti K."/>
            <person name="Lipzen A."/>
            <person name="Lombard V."/>
            <person name="Magnuson J."/>
            <person name="Maillard F."/>
            <person name="Murat C."/>
            <person name="Nolan M."/>
            <person name="Ohm R.A."/>
            <person name="Pangilinan J."/>
            <person name="Pereira M.F."/>
            <person name="Perotto S."/>
            <person name="Peter M."/>
            <person name="Pfister S."/>
            <person name="Riley R."/>
            <person name="Sitrit Y."/>
            <person name="Stielow J.B."/>
            <person name="Szollosi G."/>
            <person name="Zifcakova L."/>
            <person name="Stursova M."/>
            <person name="Spatafora J.W."/>
            <person name="Tedersoo L."/>
            <person name="Vaario L.M."/>
            <person name="Yamada A."/>
            <person name="Yan M."/>
            <person name="Wang P."/>
            <person name="Xu J."/>
            <person name="Bruns T."/>
            <person name="Baldrian P."/>
            <person name="Vilgalys R."/>
            <person name="Dunand C."/>
            <person name="Henrissat B."/>
            <person name="Grigoriev I.V."/>
            <person name="Hibbett D."/>
            <person name="Nagy L.G."/>
            <person name="Martin F.M."/>
        </authorList>
    </citation>
    <scope>NUCLEOTIDE SEQUENCE</scope>
    <source>
        <strain evidence="3">Prilba</strain>
    </source>
</reference>
<evidence type="ECO:0000256" key="1">
    <source>
        <dbReference type="SAM" id="MobiDB-lite"/>
    </source>
</evidence>
<keyword evidence="4" id="KW-1185">Reference proteome</keyword>
<comment type="caution">
    <text evidence="3">The sequence shown here is derived from an EMBL/GenBank/DDBJ whole genome shotgun (WGS) entry which is preliminary data.</text>
</comment>
<evidence type="ECO:0000313" key="4">
    <source>
        <dbReference type="Proteomes" id="UP000759537"/>
    </source>
</evidence>
<feature type="compositionally biased region" description="Polar residues" evidence="1">
    <location>
        <begin position="803"/>
        <end position="821"/>
    </location>
</feature>
<dbReference type="Gene3D" id="3.40.50.150">
    <property type="entry name" value="Vaccinia Virus protein VP39"/>
    <property type="match status" value="1"/>
</dbReference>
<gene>
    <name evidence="3" type="ORF">DFH94DRAFT_683217</name>
</gene>
<feature type="compositionally biased region" description="Polar residues" evidence="1">
    <location>
        <begin position="613"/>
        <end position="632"/>
    </location>
</feature>
<feature type="domain" description="Methyltransferase" evidence="2">
    <location>
        <begin position="494"/>
        <end position="591"/>
    </location>
</feature>
<dbReference type="Pfam" id="PF13649">
    <property type="entry name" value="Methyltransf_25"/>
    <property type="match status" value="1"/>
</dbReference>
<evidence type="ECO:0000259" key="2">
    <source>
        <dbReference type="Pfam" id="PF13649"/>
    </source>
</evidence>
<feature type="compositionally biased region" description="Polar residues" evidence="1">
    <location>
        <begin position="385"/>
        <end position="405"/>
    </location>
</feature>
<reference evidence="3" key="1">
    <citation type="submission" date="2019-10" db="EMBL/GenBank/DDBJ databases">
        <authorList>
            <consortium name="DOE Joint Genome Institute"/>
            <person name="Kuo A."/>
            <person name="Miyauchi S."/>
            <person name="Kiss E."/>
            <person name="Drula E."/>
            <person name="Kohler A."/>
            <person name="Sanchez-Garcia M."/>
            <person name="Andreopoulos B."/>
            <person name="Barry K.W."/>
            <person name="Bonito G."/>
            <person name="Buee M."/>
            <person name="Carver A."/>
            <person name="Chen C."/>
            <person name="Cichocki N."/>
            <person name="Clum A."/>
            <person name="Culley D."/>
            <person name="Crous P.W."/>
            <person name="Fauchery L."/>
            <person name="Girlanda M."/>
            <person name="Hayes R."/>
            <person name="Keri Z."/>
            <person name="LaButti K."/>
            <person name="Lipzen A."/>
            <person name="Lombard V."/>
            <person name="Magnuson J."/>
            <person name="Maillard F."/>
            <person name="Morin E."/>
            <person name="Murat C."/>
            <person name="Nolan M."/>
            <person name="Ohm R."/>
            <person name="Pangilinan J."/>
            <person name="Pereira M."/>
            <person name="Perotto S."/>
            <person name="Peter M."/>
            <person name="Riley R."/>
            <person name="Sitrit Y."/>
            <person name="Stielow B."/>
            <person name="Szollosi G."/>
            <person name="Zifcakova L."/>
            <person name="Stursova M."/>
            <person name="Spatafora J.W."/>
            <person name="Tedersoo L."/>
            <person name="Vaario L.-M."/>
            <person name="Yamada A."/>
            <person name="Yan M."/>
            <person name="Wang P."/>
            <person name="Xu J."/>
            <person name="Bruns T."/>
            <person name="Baldrian P."/>
            <person name="Vilgalys R."/>
            <person name="Henrissat B."/>
            <person name="Grigoriev I.V."/>
            <person name="Hibbett D."/>
            <person name="Nagy L.G."/>
            <person name="Martin F.M."/>
        </authorList>
    </citation>
    <scope>NUCLEOTIDE SEQUENCE</scope>
    <source>
        <strain evidence="3">Prilba</strain>
    </source>
</reference>
<sequence>MTNKRKAFEIATWPCSEDYVKNPSIILPAFELLTGPEGPSGLNEIFYGIEVGKSNAYAVLNWDSVEAHAAFTADQDTLLRFVKLFEPTAKDGNPKGTVIHASWEEDAGLACLKAPFIELRKISPKEGITMQVIRGALDKCVAGINEASSEAVGATYGHVAEEPEKLIVVVGSEVAVIQREECWTWERRQRMSEAGDRKVPGQDQTDQRRGMASWERPELETDLAPHLLPPTSAEHRVPSTLPPCSPHILIVSVPRDPPHLHKAIPMPIQRRPLPLLRPLPHLLPTFSPPRPPLRNTGFFLRTVAFLSRECEPTLSPLLHLLVTSIPLPRPPTTFPHAHPEVLPVDLPHTVDHPHHLAYQIKNTNILSPSMSPHLLPLLSQKSTKKPSSARNESAPTQLSRASSVTPVDPAKRDARFSTADRAILEELKLGVAARKSQFKLKGNKKHHGYPKSEAPYPRNYERPVIDHDVWETGFIRQLSGSQTFHVFATPPTKVGIGSGYWILECAKLWRNCEFVGLDLVPLHPDLSHLRSSDLGSRITWVQANCLEGLPFLNEEFDFVFVHLHIKRLAHGIPEDKWDFLLEEISRVMKPGAAIEMIEEDLFFPGQSPDPLSPSRSPTPIPYSTTPDTSTHYPPNGTYHNLNEQRNLSEFGSAVTITDATTGPHIYPPRLPSTIGTTSMLTIPSSIHNTDTINLPGSLDLLYSDNLRPAPGAPLNPRDHSLLEYIYTEMHAARFINLSPLSLLANSLPVYFESGFGSHSPIAHFWLTDESIADVRSHAPIMFMFPPPDLKQQHSRSIDERGASESTSKTQRSHTGSATSATLIGGRQILDHSQQYVILDESAVGPGTITARQKASSGFLHLSSTTSSTTTNTVFPTSNSSLVSSETFPLSEEHPTSAAATVCSRIAGEDIDATSWLNTLPNQRLKFDLQSLNLHLSTRVTEILACAEAMWEWICEYQDTRRSHRGQQLHMHKEHSQLRNAHPGERGGVHRFSTELIGMSRAELDVLLTRFELDMRDCINMESRITSAFHAPAPALALTTDRKAFDYACEKWEEYQNQQRERLRTRPSGAPLKEGTDQSLELNDGEAAGSTEQRLSRTIRVFCAWKATDSHPVRGVASVLGEVPKGGMGAHDFAARPLTSCFAADVGSLILAVGLPQMFLFVRQTKLPSAPLPFMDFARIVLGLVKAKRGATHVYNLRIFPA</sequence>
<dbReference type="CDD" id="cd02440">
    <property type="entry name" value="AdoMet_MTases"/>
    <property type="match status" value="1"/>
</dbReference>